<evidence type="ECO:0008006" key="4">
    <source>
        <dbReference type="Google" id="ProtNLM"/>
    </source>
</evidence>
<proteinExistence type="predicted"/>
<evidence type="ECO:0000256" key="1">
    <source>
        <dbReference type="SAM" id="SignalP"/>
    </source>
</evidence>
<protein>
    <recommendedName>
        <fullName evidence="4">Secreted protein</fullName>
    </recommendedName>
</protein>
<keyword evidence="1" id="KW-0732">Signal</keyword>
<gene>
    <name evidence="2" type="ORF">VTL71DRAFT_13709</name>
</gene>
<accession>A0ABR4CL62</accession>
<dbReference type="Proteomes" id="UP001595075">
    <property type="component" value="Unassembled WGS sequence"/>
</dbReference>
<name>A0ABR4CL62_9HELO</name>
<evidence type="ECO:0000313" key="2">
    <source>
        <dbReference type="EMBL" id="KAL2070683.1"/>
    </source>
</evidence>
<sequence length="233" mass="25747">MMAYTLFTLALLVLALLSIEVTGTSASSQINSVATFMSPGGVLLPYPSVPLEFNGTIDGTPVVAQGSFQELYAQLGLEDPTETAVGFFNESAAALASREMSDCNCVPVPHNPTWKRAYVFSLDPIIKVMRDWHGDCNMKAHRCMQLNCFRGSAVHACNDRGEDKHIPCNRFADYTQKVRDQCFFKKRGSSGEAGGQLWDTEGWNIYVINQACVFVCSVAERNNAFFFRNGCKQ</sequence>
<keyword evidence="3" id="KW-1185">Reference proteome</keyword>
<comment type="caution">
    <text evidence="2">The sequence shown here is derived from an EMBL/GenBank/DDBJ whole genome shotgun (WGS) entry which is preliminary data.</text>
</comment>
<feature type="chain" id="PRO_5046342825" description="Secreted protein" evidence="1">
    <location>
        <begin position="27"/>
        <end position="233"/>
    </location>
</feature>
<dbReference type="EMBL" id="JAZHXI010000006">
    <property type="protein sequence ID" value="KAL2070683.1"/>
    <property type="molecule type" value="Genomic_DNA"/>
</dbReference>
<reference evidence="2 3" key="1">
    <citation type="journal article" date="2024" name="Commun. Biol.">
        <title>Comparative genomic analysis of thermophilic fungi reveals convergent evolutionary adaptations and gene losses.</title>
        <authorList>
            <person name="Steindorff A.S."/>
            <person name="Aguilar-Pontes M.V."/>
            <person name="Robinson A.J."/>
            <person name="Andreopoulos B."/>
            <person name="LaButti K."/>
            <person name="Kuo A."/>
            <person name="Mondo S."/>
            <person name="Riley R."/>
            <person name="Otillar R."/>
            <person name="Haridas S."/>
            <person name="Lipzen A."/>
            <person name="Grimwood J."/>
            <person name="Schmutz J."/>
            <person name="Clum A."/>
            <person name="Reid I.D."/>
            <person name="Moisan M.C."/>
            <person name="Butler G."/>
            <person name="Nguyen T.T.M."/>
            <person name="Dewar K."/>
            <person name="Conant G."/>
            <person name="Drula E."/>
            <person name="Henrissat B."/>
            <person name="Hansel C."/>
            <person name="Singer S."/>
            <person name="Hutchinson M.I."/>
            <person name="de Vries R.P."/>
            <person name="Natvig D.O."/>
            <person name="Powell A.J."/>
            <person name="Tsang A."/>
            <person name="Grigoriev I.V."/>
        </authorList>
    </citation>
    <scope>NUCLEOTIDE SEQUENCE [LARGE SCALE GENOMIC DNA]</scope>
    <source>
        <strain evidence="2 3">CBS 494.80</strain>
    </source>
</reference>
<organism evidence="2 3">
    <name type="scientific">Oculimacula yallundae</name>
    <dbReference type="NCBI Taxonomy" id="86028"/>
    <lineage>
        <taxon>Eukaryota</taxon>
        <taxon>Fungi</taxon>
        <taxon>Dikarya</taxon>
        <taxon>Ascomycota</taxon>
        <taxon>Pezizomycotina</taxon>
        <taxon>Leotiomycetes</taxon>
        <taxon>Helotiales</taxon>
        <taxon>Ploettnerulaceae</taxon>
        <taxon>Oculimacula</taxon>
    </lineage>
</organism>
<evidence type="ECO:0000313" key="3">
    <source>
        <dbReference type="Proteomes" id="UP001595075"/>
    </source>
</evidence>
<feature type="signal peptide" evidence="1">
    <location>
        <begin position="1"/>
        <end position="26"/>
    </location>
</feature>